<name>A0ABZ0PIP7_9PROT</name>
<evidence type="ECO:0000313" key="2">
    <source>
        <dbReference type="EMBL" id="WPB85257.1"/>
    </source>
</evidence>
<dbReference type="EMBL" id="CP137852">
    <property type="protein sequence ID" value="WPB85257.1"/>
    <property type="molecule type" value="Genomic_DNA"/>
</dbReference>
<keyword evidence="1" id="KW-0812">Transmembrane</keyword>
<protein>
    <submittedName>
        <fullName evidence="2">Uncharacterized protein</fullName>
    </submittedName>
</protein>
<organism evidence="2 3">
    <name type="scientific">Sediminicoccus rosea</name>
    <dbReference type="NCBI Taxonomy" id="1225128"/>
    <lineage>
        <taxon>Bacteria</taxon>
        <taxon>Pseudomonadati</taxon>
        <taxon>Pseudomonadota</taxon>
        <taxon>Alphaproteobacteria</taxon>
        <taxon>Acetobacterales</taxon>
        <taxon>Roseomonadaceae</taxon>
        <taxon>Sediminicoccus</taxon>
    </lineage>
</organism>
<evidence type="ECO:0000256" key="1">
    <source>
        <dbReference type="SAM" id="Phobius"/>
    </source>
</evidence>
<feature type="transmembrane region" description="Helical" evidence="1">
    <location>
        <begin position="18"/>
        <end position="40"/>
    </location>
</feature>
<dbReference type="RefSeq" id="WP_256437659.1">
    <property type="nucleotide sequence ID" value="NZ_CP137852.1"/>
</dbReference>
<dbReference type="Proteomes" id="UP001305521">
    <property type="component" value="Chromosome"/>
</dbReference>
<proteinExistence type="predicted"/>
<gene>
    <name evidence="2" type="ORF">R9Z33_24615</name>
</gene>
<sequence>MTPEEKAIFERRRRARNWAILAALAGLSVLFYFISIARLLRD</sequence>
<keyword evidence="1" id="KW-1133">Transmembrane helix</keyword>
<keyword evidence="3" id="KW-1185">Reference proteome</keyword>
<reference evidence="2 3" key="1">
    <citation type="submission" date="2023-11" db="EMBL/GenBank/DDBJ databases">
        <title>Arctic aerobic anoxygenic photoheterotroph Sediminicoccus rosea KRV36 adapts its photosynthesis to long days of polar summer.</title>
        <authorList>
            <person name="Tomasch J."/>
            <person name="Kopejtka K."/>
            <person name="Bily T."/>
            <person name="Gardiner A.T."/>
            <person name="Gardian Z."/>
            <person name="Shivaramu S."/>
            <person name="Koblizek M."/>
            <person name="Engelhardt F."/>
            <person name="Kaftan D."/>
        </authorList>
    </citation>
    <scope>NUCLEOTIDE SEQUENCE [LARGE SCALE GENOMIC DNA]</scope>
    <source>
        <strain evidence="2 3">R-30</strain>
    </source>
</reference>
<keyword evidence="1" id="KW-0472">Membrane</keyword>
<evidence type="ECO:0000313" key="3">
    <source>
        <dbReference type="Proteomes" id="UP001305521"/>
    </source>
</evidence>
<accession>A0ABZ0PIP7</accession>